<dbReference type="SFLD" id="SFLDG01212">
    <property type="entry name" value="Phytoene_synthase_like"/>
    <property type="match status" value="1"/>
</dbReference>
<proteinExistence type="predicted"/>
<keyword evidence="3" id="KW-0125">Carotenoid biosynthesis</keyword>
<dbReference type="SFLD" id="SFLDS00005">
    <property type="entry name" value="Isoprenoid_Synthase_Type_I"/>
    <property type="match status" value="1"/>
</dbReference>
<dbReference type="InterPro" id="IPR002060">
    <property type="entry name" value="Squ/phyt_synthse"/>
</dbReference>
<protein>
    <submittedName>
        <fullName evidence="4">Phytoene synthase</fullName>
    </submittedName>
</protein>
<evidence type="ECO:0000313" key="4">
    <source>
        <dbReference type="EMBL" id="SEL02397.1"/>
    </source>
</evidence>
<keyword evidence="5" id="KW-1185">Reference proteome</keyword>
<dbReference type="Proteomes" id="UP000199081">
    <property type="component" value="Unassembled WGS sequence"/>
</dbReference>
<name>A0A1H7LVP3_9LACT</name>
<dbReference type="InterPro" id="IPR033904">
    <property type="entry name" value="Trans_IPPS_HH"/>
</dbReference>
<evidence type="ECO:0000256" key="1">
    <source>
        <dbReference type="ARBA" id="ARBA00004829"/>
    </source>
</evidence>
<dbReference type="PANTHER" id="PTHR31480">
    <property type="entry name" value="BIFUNCTIONAL LYCOPENE CYCLASE/PHYTOENE SYNTHASE"/>
    <property type="match status" value="1"/>
</dbReference>
<evidence type="ECO:0000256" key="2">
    <source>
        <dbReference type="ARBA" id="ARBA00022679"/>
    </source>
</evidence>
<dbReference type="AlphaFoldDB" id="A0A1H7LVP3"/>
<dbReference type="GO" id="GO:0004311">
    <property type="term" value="F:geranylgeranyl diphosphate synthase activity"/>
    <property type="evidence" value="ECO:0007669"/>
    <property type="project" value="InterPro"/>
</dbReference>
<comment type="pathway">
    <text evidence="1">Carotenoid biosynthesis.</text>
</comment>
<dbReference type="Gene3D" id="1.10.600.10">
    <property type="entry name" value="Farnesyl Diphosphate Synthase"/>
    <property type="match status" value="1"/>
</dbReference>
<reference evidence="5" key="1">
    <citation type="submission" date="2016-10" db="EMBL/GenBank/DDBJ databases">
        <authorList>
            <person name="Varghese N."/>
            <person name="Submissions S."/>
        </authorList>
    </citation>
    <scope>NUCLEOTIDE SEQUENCE [LARGE SCALE GENOMIC DNA]</scope>
    <source>
        <strain evidence="5">DSM 19183</strain>
    </source>
</reference>
<keyword evidence="2" id="KW-0808">Transferase</keyword>
<dbReference type="InterPro" id="IPR044843">
    <property type="entry name" value="Trans_IPPS_bact-type"/>
</dbReference>
<evidence type="ECO:0000256" key="3">
    <source>
        <dbReference type="ARBA" id="ARBA00022746"/>
    </source>
</evidence>
<dbReference type="PROSITE" id="PS01045">
    <property type="entry name" value="SQUALEN_PHYTOEN_SYN_2"/>
    <property type="match status" value="1"/>
</dbReference>
<dbReference type="InterPro" id="IPR019845">
    <property type="entry name" value="Squalene/phytoene_synthase_CS"/>
</dbReference>
<dbReference type="SUPFAM" id="SSF48576">
    <property type="entry name" value="Terpenoid synthases"/>
    <property type="match status" value="1"/>
</dbReference>
<dbReference type="EMBL" id="FNZU01000010">
    <property type="protein sequence ID" value="SEL02397.1"/>
    <property type="molecule type" value="Genomic_DNA"/>
</dbReference>
<evidence type="ECO:0000313" key="5">
    <source>
        <dbReference type="Proteomes" id="UP000199081"/>
    </source>
</evidence>
<dbReference type="GO" id="GO:0016117">
    <property type="term" value="P:carotenoid biosynthetic process"/>
    <property type="evidence" value="ECO:0007669"/>
    <property type="project" value="UniProtKB-KW"/>
</dbReference>
<sequence>MKTLSISLVLFRGGACIEKERIHSSGIDQAYAYCEEIIKEQSKSFYFAFSKLPKDKAEAVYAIYAFCRLADDSIDEAETKEQQAEALAMLTNELNRFEQGREPDHPIWHALRDVFNRYDMPIQSFYDQLKGQAMDYHFEQPSTLEEVETYSYYVAGSVGLMLLPIIATENHQELKEQAIALGVAMQLTNILRDVGEDYREIHRIYLPSDLMKKLNYTEQNLSDGVINESFISIWESLALRAEQLYLDFNRSLDLFDKDSQYPVALSSKVYGGILDAVRQNNYDCFTKRNKTSMLAKMRILREVKMQFDK</sequence>
<dbReference type="Pfam" id="PF00494">
    <property type="entry name" value="SQS_PSY"/>
    <property type="match status" value="1"/>
</dbReference>
<dbReference type="SFLD" id="SFLDG01018">
    <property type="entry name" value="Squalene/Phytoene_Synthase_Lik"/>
    <property type="match status" value="1"/>
</dbReference>
<accession>A0A1H7LVP3</accession>
<dbReference type="STRING" id="426702.SAMN04488099_11015"/>
<dbReference type="InterPro" id="IPR008949">
    <property type="entry name" value="Isoprenoid_synthase_dom_sf"/>
</dbReference>
<dbReference type="GO" id="GO:0051996">
    <property type="term" value="F:squalene synthase [NAD(P)H] activity"/>
    <property type="evidence" value="ECO:0007669"/>
    <property type="project" value="InterPro"/>
</dbReference>
<gene>
    <name evidence="4" type="ORF">SAMN04488099_11015</name>
</gene>
<dbReference type="CDD" id="cd00683">
    <property type="entry name" value="Trans_IPPS_HH"/>
    <property type="match status" value="1"/>
</dbReference>
<organism evidence="4 5">
    <name type="scientific">Alkalibacterium pelagium</name>
    <dbReference type="NCBI Taxonomy" id="426702"/>
    <lineage>
        <taxon>Bacteria</taxon>
        <taxon>Bacillati</taxon>
        <taxon>Bacillota</taxon>
        <taxon>Bacilli</taxon>
        <taxon>Lactobacillales</taxon>
        <taxon>Carnobacteriaceae</taxon>
        <taxon>Alkalibacterium</taxon>
    </lineage>
</organism>